<comment type="caution">
    <text evidence="13">The sequence shown here is derived from an EMBL/GenBank/DDBJ whole genome shotgun (WGS) entry which is preliminary data.</text>
</comment>
<feature type="domain" description="PH" evidence="10">
    <location>
        <begin position="743"/>
        <end position="836"/>
    </location>
</feature>
<dbReference type="InterPro" id="IPR017455">
    <property type="entry name" value="Znf_FYVE-rel"/>
</dbReference>
<dbReference type="InterPro" id="IPR011993">
    <property type="entry name" value="PH-like_dom_sf"/>
</dbReference>
<feature type="domain" description="FYVE-type" evidence="12">
    <location>
        <begin position="868"/>
        <end position="927"/>
    </location>
</feature>
<comment type="subcellular location">
    <subcellularLocation>
        <location evidence="1">Cytoplasm</location>
        <location evidence="1">Cytoskeleton</location>
    </subcellularLocation>
</comment>
<dbReference type="PANTHER" id="PTHR12673:SF267">
    <property type="entry name" value="PROTEIN CBG10230"/>
    <property type="match status" value="1"/>
</dbReference>
<name>A0ABR1AHN9_POLSC</name>
<dbReference type="InterPro" id="IPR051092">
    <property type="entry name" value="FYVE_RhoGEF_PH"/>
</dbReference>
<evidence type="ECO:0008006" key="15">
    <source>
        <dbReference type="Google" id="ProtNLM"/>
    </source>
</evidence>
<keyword evidence="5 8" id="KW-0863">Zinc-finger</keyword>
<dbReference type="InterPro" id="IPR000306">
    <property type="entry name" value="Znf_FYVE"/>
</dbReference>
<accession>A0ABR1AHN9</accession>
<keyword evidence="4" id="KW-0479">Metal-binding</keyword>
<evidence type="ECO:0000259" key="12">
    <source>
        <dbReference type="PROSITE" id="PS50178"/>
    </source>
</evidence>
<reference evidence="13 14" key="1">
    <citation type="submission" date="2023-09" db="EMBL/GenBank/DDBJ databases">
        <title>Genomes of two closely related lineages of the louse Polyplax serrata with different host specificities.</title>
        <authorList>
            <person name="Martinu J."/>
            <person name="Tarabai H."/>
            <person name="Stefka J."/>
            <person name="Hypsa V."/>
        </authorList>
    </citation>
    <scope>NUCLEOTIDE SEQUENCE [LARGE SCALE GENOMIC DNA]</scope>
    <source>
        <strain evidence="13">98ZLc_SE</strain>
    </source>
</reference>
<feature type="region of interest" description="Disordered" evidence="9">
    <location>
        <begin position="480"/>
        <end position="518"/>
    </location>
</feature>
<keyword evidence="6" id="KW-0862">Zinc</keyword>
<dbReference type="InterPro" id="IPR035899">
    <property type="entry name" value="DBL_dom_sf"/>
</dbReference>
<dbReference type="Gene3D" id="1.20.900.10">
    <property type="entry name" value="Dbl homology (DH) domain"/>
    <property type="match status" value="1"/>
</dbReference>
<feature type="domain" description="DH" evidence="11">
    <location>
        <begin position="532"/>
        <end position="715"/>
    </location>
</feature>
<keyword evidence="14" id="KW-1185">Reference proteome</keyword>
<keyword evidence="2" id="KW-0963">Cytoplasm</keyword>
<dbReference type="Pfam" id="PF00621">
    <property type="entry name" value="RhoGEF"/>
    <property type="match status" value="1"/>
</dbReference>
<protein>
    <recommendedName>
        <fullName evidence="15">FYVE, RhoGEF and PH domain-containing protein 6</fullName>
    </recommendedName>
</protein>
<dbReference type="SMART" id="SM00325">
    <property type="entry name" value="RhoGEF"/>
    <property type="match status" value="1"/>
</dbReference>
<feature type="compositionally biased region" description="Pro residues" evidence="9">
    <location>
        <begin position="96"/>
        <end position="108"/>
    </location>
</feature>
<dbReference type="SUPFAM" id="SSF48065">
    <property type="entry name" value="DBL homology domain (DH-domain)"/>
    <property type="match status" value="1"/>
</dbReference>
<keyword evidence="7" id="KW-0206">Cytoskeleton</keyword>
<sequence length="1094" mass="125037">MEDIVQRTSGQTKAIHASNNNNNNNIVKLSNFKPPLLPKPQIKKIESGFHRTVKSNCVSPGGTGAHNSYGKIQTKNSLVLQNELPSNTGNNDVTLPKPPCPLPKPLIPPKLNLSAQNCSTSGKFQSASSQPDRSEPNPRKYAFLLSTTHRPTRPPTSQQKDFKKGETEATAIKKCEGLPRNVQFLKNKSASLSRNEETKWKMEELIKDQCQLSEFCKQVEMCSKHSHLLKNDVDAKLPPERWKKNCETMSDQNKNSIISTTTLNDMPDSPINSSDMNRFQAVESVSPVIHDYLKHLSEEDLNSSNVPPVHKSFLHRYVNFCNQSKEAAKTIEKQSPINANASSFLHKTRENQSKECKGKSCGQYDASNSDKHIETSTPDNGDKNFTTDKEQLFTSDHLKKQEKNFQTIGGSTDGFLPFSKKFPWFGSFGKGGKKFLGKKSRCVSQFYASHSEMEGQLFQKTRTKSLPDIKHTRIVPDGGFLMKNSATPRNSSVTSISNDYPHSDSDDDKDSLSQTEMNSEKDCNTLAYLKARELMTSEEVFIDVLKLLNVDFRNYVQLKNYEGRNNHIPTTDLNKILNHLSQLQTLNEDILEDLRKRIENWESSPKISDVIVKKGAFLKMYTTYIQNFESQTNYLDECMLKYPKFGKIVKEFEASDRCKKLSLKHYMLKPVQRIPQYRLLLNDYLKHLNEDSVDYGDTLSALKIVCEVVDHANRNLACGDKEGRMMHFQSILSDYTLIKPGRELIKDGSLDKICRKTIKDRYFILLNDCLLHTTYSKQYLKIHQELPLSAMKVGYSDDQLYPHSFTVHSVKRSFMLCAKNESDCKDWVEKLQGAIEEHIKKQKTFTNVKIEMNHAFKLGKEAPVWVPDSKVTMCQICTAEFTALFRRHHCRGCGKVVCRNCGSNQAPLQYTNFKADRVCDQCFDLLLKDYEDSENSIYEILKEIMNLNDENLQNEYLSIKAKFVRYISTNSLKKPKYIPPRLKEVSANDSESTISGWLYRKSRKSWKMFWYVLKDHVLYVYKASEDVLALETIPVLGYEVERNNINLEEVDGKLIFSLVHQSQSPLIFRAESQSSADRWCDALIAASNLEHLAI</sequence>
<evidence type="ECO:0000256" key="3">
    <source>
        <dbReference type="ARBA" id="ARBA00022658"/>
    </source>
</evidence>
<dbReference type="SUPFAM" id="SSF50729">
    <property type="entry name" value="PH domain-like"/>
    <property type="match status" value="2"/>
</dbReference>
<dbReference type="SMART" id="SM00233">
    <property type="entry name" value="PH"/>
    <property type="match status" value="2"/>
</dbReference>
<dbReference type="SMART" id="SM00064">
    <property type="entry name" value="FYVE"/>
    <property type="match status" value="1"/>
</dbReference>
<dbReference type="PROSITE" id="PS50178">
    <property type="entry name" value="ZF_FYVE"/>
    <property type="match status" value="1"/>
</dbReference>
<gene>
    <name evidence="13" type="ORF">RUM44_006221</name>
</gene>
<feature type="compositionally biased region" description="Polar residues" evidence="9">
    <location>
        <begin position="82"/>
        <end position="93"/>
    </location>
</feature>
<evidence type="ECO:0000256" key="8">
    <source>
        <dbReference type="PROSITE-ProRule" id="PRU00091"/>
    </source>
</evidence>
<evidence type="ECO:0000256" key="7">
    <source>
        <dbReference type="ARBA" id="ARBA00023212"/>
    </source>
</evidence>
<feature type="compositionally biased region" description="Polar residues" evidence="9">
    <location>
        <begin position="484"/>
        <end position="496"/>
    </location>
</feature>
<dbReference type="PROSITE" id="PS50010">
    <property type="entry name" value="DH_2"/>
    <property type="match status" value="1"/>
</dbReference>
<feature type="domain" description="PH" evidence="10">
    <location>
        <begin position="991"/>
        <end position="1088"/>
    </location>
</feature>
<feature type="region of interest" description="Disordered" evidence="9">
    <location>
        <begin position="82"/>
        <end position="167"/>
    </location>
</feature>
<keyword evidence="3" id="KW-0344">Guanine-nucleotide releasing factor</keyword>
<feature type="compositionally biased region" description="Polar residues" evidence="9">
    <location>
        <begin position="1"/>
        <end position="12"/>
    </location>
</feature>
<evidence type="ECO:0000256" key="4">
    <source>
        <dbReference type="ARBA" id="ARBA00022723"/>
    </source>
</evidence>
<dbReference type="InterPro" id="IPR013083">
    <property type="entry name" value="Znf_RING/FYVE/PHD"/>
</dbReference>
<proteinExistence type="predicted"/>
<dbReference type="EMBL" id="JAWJWF010000048">
    <property type="protein sequence ID" value="KAK6619822.1"/>
    <property type="molecule type" value="Genomic_DNA"/>
</dbReference>
<organism evidence="13 14">
    <name type="scientific">Polyplax serrata</name>
    <name type="common">Common mouse louse</name>
    <dbReference type="NCBI Taxonomy" id="468196"/>
    <lineage>
        <taxon>Eukaryota</taxon>
        <taxon>Metazoa</taxon>
        <taxon>Ecdysozoa</taxon>
        <taxon>Arthropoda</taxon>
        <taxon>Hexapoda</taxon>
        <taxon>Insecta</taxon>
        <taxon>Pterygota</taxon>
        <taxon>Neoptera</taxon>
        <taxon>Paraneoptera</taxon>
        <taxon>Psocodea</taxon>
        <taxon>Troctomorpha</taxon>
        <taxon>Phthiraptera</taxon>
        <taxon>Anoplura</taxon>
        <taxon>Polyplacidae</taxon>
        <taxon>Polyplax</taxon>
    </lineage>
</organism>
<feature type="compositionally biased region" description="Basic and acidic residues" evidence="9">
    <location>
        <begin position="368"/>
        <end position="386"/>
    </location>
</feature>
<evidence type="ECO:0000256" key="6">
    <source>
        <dbReference type="ARBA" id="ARBA00022833"/>
    </source>
</evidence>
<dbReference type="Gene3D" id="2.30.29.30">
    <property type="entry name" value="Pleckstrin-homology domain (PH domain)/Phosphotyrosine-binding domain (PTB)"/>
    <property type="match status" value="2"/>
</dbReference>
<dbReference type="Gene3D" id="3.30.40.10">
    <property type="entry name" value="Zinc/RING finger domain, C3HC4 (zinc finger)"/>
    <property type="match status" value="1"/>
</dbReference>
<dbReference type="PANTHER" id="PTHR12673">
    <property type="entry name" value="FACIOGENITAL DYSPLASIA PROTEIN"/>
    <property type="match status" value="1"/>
</dbReference>
<dbReference type="PROSITE" id="PS50003">
    <property type="entry name" value="PH_DOMAIN"/>
    <property type="match status" value="2"/>
</dbReference>
<evidence type="ECO:0000259" key="11">
    <source>
        <dbReference type="PROSITE" id="PS50010"/>
    </source>
</evidence>
<evidence type="ECO:0000313" key="14">
    <source>
        <dbReference type="Proteomes" id="UP001359485"/>
    </source>
</evidence>
<dbReference type="Pfam" id="PF01363">
    <property type="entry name" value="FYVE"/>
    <property type="match status" value="1"/>
</dbReference>
<evidence type="ECO:0000256" key="5">
    <source>
        <dbReference type="ARBA" id="ARBA00022771"/>
    </source>
</evidence>
<feature type="compositionally biased region" description="Basic and acidic residues" evidence="9">
    <location>
        <begin position="349"/>
        <end position="358"/>
    </location>
</feature>
<dbReference type="CDD" id="cd13389">
    <property type="entry name" value="PH1_FGD5_FGD6"/>
    <property type="match status" value="1"/>
</dbReference>
<dbReference type="CDD" id="cd00160">
    <property type="entry name" value="RhoGEF"/>
    <property type="match status" value="1"/>
</dbReference>
<feature type="compositionally biased region" description="Polar residues" evidence="9">
    <location>
        <begin position="114"/>
        <end position="131"/>
    </location>
</feature>
<evidence type="ECO:0000259" key="10">
    <source>
        <dbReference type="PROSITE" id="PS50003"/>
    </source>
</evidence>
<evidence type="ECO:0000256" key="9">
    <source>
        <dbReference type="SAM" id="MobiDB-lite"/>
    </source>
</evidence>
<dbReference type="InterPro" id="IPR001849">
    <property type="entry name" value="PH_domain"/>
</dbReference>
<feature type="region of interest" description="Disordered" evidence="9">
    <location>
        <begin position="349"/>
        <end position="386"/>
    </location>
</feature>
<dbReference type="Pfam" id="PF00169">
    <property type="entry name" value="PH"/>
    <property type="match status" value="2"/>
</dbReference>
<dbReference type="Proteomes" id="UP001359485">
    <property type="component" value="Unassembled WGS sequence"/>
</dbReference>
<evidence type="ECO:0000256" key="2">
    <source>
        <dbReference type="ARBA" id="ARBA00022490"/>
    </source>
</evidence>
<feature type="region of interest" description="Disordered" evidence="9">
    <location>
        <begin position="1"/>
        <end position="26"/>
    </location>
</feature>
<evidence type="ECO:0000256" key="1">
    <source>
        <dbReference type="ARBA" id="ARBA00004245"/>
    </source>
</evidence>
<dbReference type="InterPro" id="IPR000219">
    <property type="entry name" value="DH_dom"/>
</dbReference>
<evidence type="ECO:0000313" key="13">
    <source>
        <dbReference type="EMBL" id="KAK6619822.1"/>
    </source>
</evidence>